<dbReference type="EMBL" id="LR792683">
    <property type="protein sequence ID" value="CAB3392657.1"/>
    <property type="molecule type" value="Genomic_DNA"/>
</dbReference>
<protein>
    <recommendedName>
        <fullName evidence="3">Reverse transcriptase domain-containing protein</fullName>
    </recommendedName>
</protein>
<dbReference type="Proteomes" id="UP000502196">
    <property type="component" value="Chromosome"/>
</dbReference>
<name>A0A6F9E8N4_9BACL</name>
<evidence type="ECO:0000313" key="1">
    <source>
        <dbReference type="EMBL" id="CAB3392657.1"/>
    </source>
</evidence>
<accession>A0A6F9E8N4</accession>
<sequence length="78" mass="8793">MRRVEIPKPGGGQRMLGIPTVMGRLIQQAFLQVLTPIFDPQFFGGQLRVPPRKKGSRCGEVCAAAWRRDTNGPWTWTQ</sequence>
<organism evidence="1 2">
    <name type="scientific">Kyrpidia spormannii</name>
    <dbReference type="NCBI Taxonomy" id="2055160"/>
    <lineage>
        <taxon>Bacteria</taxon>
        <taxon>Bacillati</taxon>
        <taxon>Bacillota</taxon>
        <taxon>Bacilli</taxon>
        <taxon>Bacillales</taxon>
        <taxon>Alicyclobacillaceae</taxon>
        <taxon>Kyrpidia</taxon>
    </lineage>
</organism>
<reference evidence="1 2" key="1">
    <citation type="submission" date="2020-04" db="EMBL/GenBank/DDBJ databases">
        <authorList>
            <person name="Hogendoorn C."/>
        </authorList>
    </citation>
    <scope>NUCLEOTIDE SEQUENCE [LARGE SCALE GENOMIC DNA]</scope>
    <source>
        <strain evidence="1">COOX1</strain>
    </source>
</reference>
<dbReference type="AlphaFoldDB" id="A0A6F9E8N4"/>
<evidence type="ECO:0000313" key="2">
    <source>
        <dbReference type="Proteomes" id="UP000502196"/>
    </source>
</evidence>
<evidence type="ECO:0008006" key="3">
    <source>
        <dbReference type="Google" id="ProtNLM"/>
    </source>
</evidence>
<gene>
    <name evidence="1" type="ORF">COOX1_1520</name>
</gene>
<proteinExistence type="predicted"/>